<organism evidence="2 3">
    <name type="scientific">Ostreococcus tauri</name>
    <name type="common">Marine green alga</name>
    <dbReference type="NCBI Taxonomy" id="70448"/>
    <lineage>
        <taxon>Eukaryota</taxon>
        <taxon>Viridiplantae</taxon>
        <taxon>Chlorophyta</taxon>
        <taxon>Mamiellophyceae</taxon>
        <taxon>Mamiellales</taxon>
        <taxon>Bathycoccaceae</taxon>
        <taxon>Ostreococcus</taxon>
    </lineage>
</organism>
<dbReference type="RefSeq" id="XP_022840632.1">
    <property type="nucleotide sequence ID" value="XM_022985031.1"/>
</dbReference>
<dbReference type="GeneID" id="9838581"/>
<dbReference type="InParanoid" id="A0A096P9Y4"/>
<reference evidence="2 3" key="2">
    <citation type="journal article" date="2014" name="BMC Genomics">
        <title>An improved genome of the model marine alga Ostreococcus tauri unfolds by assessing Illumina de novo assemblies.</title>
        <authorList>
            <person name="Blanc-Mathieu R."/>
            <person name="Verhelst B."/>
            <person name="Derelle E."/>
            <person name="Rombauts S."/>
            <person name="Bouget F.Y."/>
            <person name="Carre I."/>
            <person name="Chateau A."/>
            <person name="Eyre-Walker A."/>
            <person name="Grimsley N."/>
            <person name="Moreau H."/>
            <person name="Piegu B."/>
            <person name="Rivals E."/>
            <person name="Schackwitz W."/>
            <person name="Van de Peer Y."/>
            <person name="Piganeau G."/>
        </authorList>
    </citation>
    <scope>NUCLEOTIDE SEQUENCE [LARGE SCALE GENOMIC DNA]</scope>
    <source>
        <strain evidence="3">OTTH 0595 / CCAP 157/2 / RCC745</strain>
    </source>
</reference>
<dbReference type="GO" id="GO:0016192">
    <property type="term" value="P:vesicle-mediated transport"/>
    <property type="evidence" value="ECO:0007669"/>
    <property type="project" value="InterPro"/>
</dbReference>
<dbReference type="KEGG" id="ota:OT_ostta20g00650"/>
<keyword evidence="1" id="KW-0812">Transmembrane</keyword>
<dbReference type="Pfam" id="PF03311">
    <property type="entry name" value="Cornichon"/>
    <property type="match status" value="1"/>
</dbReference>
<feature type="transmembrane region" description="Helical" evidence="1">
    <location>
        <begin position="124"/>
        <end position="143"/>
    </location>
</feature>
<sequence length="171" mass="18522">MDAETPCAWGRILAVAIDGGAACAFTASLAWNVHALVTLDDLQSDRVNPHDASRRIARSARAEASAHGVGVALCALRGRPIAVVVNAPLMWWHWNRWREGRLSADATEIFAAADAERVARGRKLAFLACVVMIAAYAVTHAVVHSLMTKAGREALAKILREASHSPMYHMF</sequence>
<protein>
    <submittedName>
        <fullName evidence="2">Cornichon</fullName>
    </submittedName>
</protein>
<accession>A0A096P9Y4</accession>
<evidence type="ECO:0000313" key="2">
    <source>
        <dbReference type="EMBL" id="CEG00865.1"/>
    </source>
</evidence>
<comment type="caution">
    <text evidence="2">The sequence shown here is derived from an EMBL/GenBank/DDBJ whole genome shotgun (WGS) entry which is preliminary data.</text>
</comment>
<keyword evidence="1" id="KW-1133">Transmembrane helix</keyword>
<gene>
    <name evidence="2" type="ORF">OT_ostta20g00650</name>
</gene>
<dbReference type="EMBL" id="CAID01000020">
    <property type="protein sequence ID" value="CEG00865.1"/>
    <property type="molecule type" value="Genomic_DNA"/>
</dbReference>
<dbReference type="InterPro" id="IPR003377">
    <property type="entry name" value="Cornichon"/>
</dbReference>
<dbReference type="AlphaFoldDB" id="A0A096P9Y4"/>
<dbReference type="STRING" id="70448.A0A096P9Y4"/>
<dbReference type="Proteomes" id="UP000009170">
    <property type="component" value="Unassembled WGS sequence"/>
</dbReference>
<reference evidence="3" key="1">
    <citation type="journal article" date="2006" name="Proc. Natl. Acad. Sci. U.S.A.">
        <title>Genome analysis of the smallest free-living eukaryote Ostreococcus tauri unveils many unique features.</title>
        <authorList>
            <person name="Derelle E."/>
            <person name="Ferraz C."/>
            <person name="Rombauts S."/>
            <person name="Rouze P."/>
            <person name="Worden A.Z."/>
            <person name="Robbens S."/>
            <person name="Partensky F."/>
            <person name="Degroeve S."/>
            <person name="Echeynie S."/>
            <person name="Cooke R."/>
            <person name="Saeys Y."/>
            <person name="Wuyts J."/>
            <person name="Jabbari K."/>
            <person name="Bowler C."/>
            <person name="Panaud O."/>
            <person name="Piegu B."/>
            <person name="Ball S.G."/>
            <person name="Ral J.-P."/>
            <person name="Bouget F.-Y."/>
            <person name="Piganeau G."/>
            <person name="De Baets B."/>
            <person name="Picard A."/>
            <person name="Delseny M."/>
            <person name="Demaille J."/>
            <person name="Van de Peer Y."/>
            <person name="Moreau H."/>
        </authorList>
    </citation>
    <scope>NUCLEOTIDE SEQUENCE [LARGE SCALE GENOMIC DNA]</scope>
    <source>
        <strain evidence="3">OTTH 0595 / CCAP 157/2 / RCC745</strain>
    </source>
</reference>
<keyword evidence="3" id="KW-1185">Reference proteome</keyword>
<dbReference type="FunCoup" id="A0A096P9Y4">
    <property type="interactions" value="1679"/>
</dbReference>
<evidence type="ECO:0000313" key="3">
    <source>
        <dbReference type="Proteomes" id="UP000009170"/>
    </source>
</evidence>
<dbReference type="SMART" id="SM01398">
    <property type="entry name" value="Cornichon"/>
    <property type="match status" value="1"/>
</dbReference>
<keyword evidence="1" id="KW-0472">Membrane</keyword>
<proteinExistence type="predicted"/>
<name>A0A096P9Y4_OSTTA</name>
<evidence type="ECO:0000256" key="1">
    <source>
        <dbReference type="SAM" id="Phobius"/>
    </source>
</evidence>